<evidence type="ECO:0000313" key="2">
    <source>
        <dbReference type="EMBL" id="KAF7398309.1"/>
    </source>
</evidence>
<protein>
    <submittedName>
        <fullName evidence="2">Uncharacterized protein</fullName>
    </submittedName>
</protein>
<feature type="region of interest" description="Disordered" evidence="1">
    <location>
        <begin position="103"/>
        <end position="124"/>
    </location>
</feature>
<dbReference type="EMBL" id="JACSDY010000019">
    <property type="protein sequence ID" value="KAF7398309.1"/>
    <property type="molecule type" value="Genomic_DNA"/>
</dbReference>
<sequence length="133" mass="15807">MCACHSYSLTWEIRLRNKGHKWKQIRFAGALFSNLQDGKRSTYQERDLPLIVPEEKKEVIRVIFDRTKREICFSFFKKKMSTIYPGDEDLEYRIVSTQLSKGNNYEKGKQQREPSVPNDHGTHRPFLSTKYLF</sequence>
<proteinExistence type="predicted"/>
<evidence type="ECO:0000256" key="1">
    <source>
        <dbReference type="SAM" id="MobiDB-lite"/>
    </source>
</evidence>
<accession>A0A834K4M0</accession>
<organism evidence="2 3">
    <name type="scientific">Vespula pensylvanica</name>
    <name type="common">Western yellow jacket</name>
    <name type="synonym">Wasp</name>
    <dbReference type="NCBI Taxonomy" id="30213"/>
    <lineage>
        <taxon>Eukaryota</taxon>
        <taxon>Metazoa</taxon>
        <taxon>Ecdysozoa</taxon>
        <taxon>Arthropoda</taxon>
        <taxon>Hexapoda</taxon>
        <taxon>Insecta</taxon>
        <taxon>Pterygota</taxon>
        <taxon>Neoptera</taxon>
        <taxon>Endopterygota</taxon>
        <taxon>Hymenoptera</taxon>
        <taxon>Apocrita</taxon>
        <taxon>Aculeata</taxon>
        <taxon>Vespoidea</taxon>
        <taxon>Vespidae</taxon>
        <taxon>Vespinae</taxon>
        <taxon>Vespula</taxon>
    </lineage>
</organism>
<evidence type="ECO:0000313" key="3">
    <source>
        <dbReference type="Proteomes" id="UP000600918"/>
    </source>
</evidence>
<comment type="caution">
    <text evidence="2">The sequence shown here is derived from an EMBL/GenBank/DDBJ whole genome shotgun (WGS) entry which is preliminary data.</text>
</comment>
<dbReference type="Proteomes" id="UP000600918">
    <property type="component" value="Unassembled WGS sequence"/>
</dbReference>
<reference evidence="2" key="1">
    <citation type="journal article" date="2020" name="G3 (Bethesda)">
        <title>High-Quality Assemblies for Three Invasive Social Wasps from the &lt;i&gt;Vespula&lt;/i&gt; Genus.</title>
        <authorList>
            <person name="Harrop T.W.R."/>
            <person name="Guhlin J."/>
            <person name="McLaughlin G.M."/>
            <person name="Permina E."/>
            <person name="Stockwell P."/>
            <person name="Gilligan J."/>
            <person name="Le Lec M.F."/>
            <person name="Gruber M.A.M."/>
            <person name="Quinn O."/>
            <person name="Lovegrove M."/>
            <person name="Duncan E.J."/>
            <person name="Remnant E.J."/>
            <person name="Van Eeckhoven J."/>
            <person name="Graham B."/>
            <person name="Knapp R.A."/>
            <person name="Langford K.W."/>
            <person name="Kronenberg Z."/>
            <person name="Press M.O."/>
            <person name="Eacker S.M."/>
            <person name="Wilson-Rankin E.E."/>
            <person name="Purcell J."/>
            <person name="Lester P.J."/>
            <person name="Dearden P.K."/>
        </authorList>
    </citation>
    <scope>NUCLEOTIDE SEQUENCE</scope>
    <source>
        <strain evidence="2">Volc-1</strain>
    </source>
</reference>
<gene>
    <name evidence="2" type="ORF">H0235_016317</name>
</gene>
<name>A0A834K4M0_VESPE</name>
<dbReference type="AlphaFoldDB" id="A0A834K4M0"/>
<keyword evidence="3" id="KW-1185">Reference proteome</keyword>